<evidence type="ECO:0000256" key="3">
    <source>
        <dbReference type="ARBA" id="ARBA00022759"/>
    </source>
</evidence>
<name>A0A917VZX5_9BACL</name>
<evidence type="ECO:0000256" key="1">
    <source>
        <dbReference type="ARBA" id="ARBA00001968"/>
    </source>
</evidence>
<dbReference type="AlphaFoldDB" id="A0A917VZX5"/>
<evidence type="ECO:0000313" key="9">
    <source>
        <dbReference type="Proteomes" id="UP000654670"/>
    </source>
</evidence>
<proteinExistence type="inferred from homology"/>
<dbReference type="GO" id="GO:0016787">
    <property type="term" value="F:hydrolase activity"/>
    <property type="evidence" value="ECO:0007669"/>
    <property type="project" value="UniProtKB-KW"/>
</dbReference>
<feature type="domain" description="Endoribonuclease YicC-like C-terminal" evidence="7">
    <location>
        <begin position="174"/>
        <end position="293"/>
    </location>
</feature>
<dbReference type="EMBL" id="BMOK01000002">
    <property type="protein sequence ID" value="GGL44403.1"/>
    <property type="molecule type" value="Genomic_DNA"/>
</dbReference>
<reference evidence="8" key="1">
    <citation type="journal article" date="2014" name="Int. J. Syst. Evol. Microbiol.">
        <title>Complete genome sequence of Corynebacterium casei LMG S-19264T (=DSM 44701T), isolated from a smear-ripened cheese.</title>
        <authorList>
            <consortium name="US DOE Joint Genome Institute (JGI-PGF)"/>
            <person name="Walter F."/>
            <person name="Albersmeier A."/>
            <person name="Kalinowski J."/>
            <person name="Ruckert C."/>
        </authorList>
    </citation>
    <scope>NUCLEOTIDE SEQUENCE</scope>
    <source>
        <strain evidence="8">JCM 15325</strain>
    </source>
</reference>
<keyword evidence="9" id="KW-1185">Reference proteome</keyword>
<feature type="domain" description="Endoribonuclease YicC-like N-terminal" evidence="6">
    <location>
        <begin position="2"/>
        <end position="156"/>
    </location>
</feature>
<evidence type="ECO:0000256" key="5">
    <source>
        <dbReference type="ARBA" id="ARBA00035648"/>
    </source>
</evidence>
<keyword evidence="3" id="KW-0255">Endonuclease</keyword>
<comment type="cofactor">
    <cofactor evidence="1">
        <name>a divalent metal cation</name>
        <dbReference type="ChEBI" id="CHEBI:60240"/>
    </cofactor>
</comment>
<evidence type="ECO:0000256" key="2">
    <source>
        <dbReference type="ARBA" id="ARBA00022722"/>
    </source>
</evidence>
<dbReference type="Pfam" id="PF08340">
    <property type="entry name" value="YicC-like_C"/>
    <property type="match status" value="1"/>
</dbReference>
<comment type="caution">
    <text evidence="8">The sequence shown here is derived from an EMBL/GenBank/DDBJ whole genome shotgun (WGS) entry which is preliminary data.</text>
</comment>
<evidence type="ECO:0000313" key="8">
    <source>
        <dbReference type="EMBL" id="GGL44403.1"/>
    </source>
</evidence>
<gene>
    <name evidence="8" type="ORF">GCM10007968_05590</name>
</gene>
<dbReference type="PANTHER" id="PTHR30636:SF3">
    <property type="entry name" value="UPF0701 PROTEIN YICC"/>
    <property type="match status" value="1"/>
</dbReference>
<accession>A0A917VZX5</accession>
<dbReference type="InterPro" id="IPR005229">
    <property type="entry name" value="YicC/YloC-like"/>
</dbReference>
<dbReference type="Proteomes" id="UP000654670">
    <property type="component" value="Unassembled WGS sequence"/>
</dbReference>
<comment type="similarity">
    <text evidence="5">Belongs to the YicC/YloC family.</text>
</comment>
<sequence>MINSMTGFGAASLKEGETSARVELKSVNHRFFDLSLNIPRPFTYLEDKIRKTVRSYVKRGAVTLFLTIDGSDAVAPSVGTNWQIVNQYLDAAREIQRRCGGKEWDFSNVLLLPGVFSVQEAGGMSAREIEPLVLQAVNQACTQLAGMRQREGGQLDEDLRKKADFIKKQISELEEFAPRVRETYEKRLRQYVSDFLGNRYSIDEERLMNEIAVFADKSAVDEELIRMKSHLTQFRTLLDESLPVGRQLDFLIQEMNREMNTIGSKGNSAGMSRRVVSIKNEIEKLREQIQNVE</sequence>
<evidence type="ECO:0000259" key="7">
    <source>
        <dbReference type="Pfam" id="PF08340"/>
    </source>
</evidence>
<keyword evidence="2" id="KW-0540">Nuclease</keyword>
<dbReference type="GO" id="GO:0004521">
    <property type="term" value="F:RNA endonuclease activity"/>
    <property type="evidence" value="ECO:0007669"/>
    <property type="project" value="InterPro"/>
</dbReference>
<dbReference type="InterPro" id="IPR013527">
    <property type="entry name" value="YicC-like_N"/>
</dbReference>
<keyword evidence="4" id="KW-0378">Hydrolase</keyword>
<dbReference type="Pfam" id="PF03755">
    <property type="entry name" value="YicC-like_N"/>
    <property type="match status" value="1"/>
</dbReference>
<dbReference type="InterPro" id="IPR013551">
    <property type="entry name" value="YicC-like_C"/>
</dbReference>
<organism evidence="8 9">
    <name type="scientific">Sporolactobacillus putidus</name>
    <dbReference type="NCBI Taxonomy" id="492735"/>
    <lineage>
        <taxon>Bacteria</taxon>
        <taxon>Bacillati</taxon>
        <taxon>Bacillota</taxon>
        <taxon>Bacilli</taxon>
        <taxon>Bacillales</taxon>
        <taxon>Sporolactobacillaceae</taxon>
        <taxon>Sporolactobacillus</taxon>
    </lineage>
</organism>
<reference evidence="8" key="2">
    <citation type="submission" date="2020-09" db="EMBL/GenBank/DDBJ databases">
        <authorList>
            <person name="Sun Q."/>
            <person name="Ohkuma M."/>
        </authorList>
    </citation>
    <scope>NUCLEOTIDE SEQUENCE</scope>
    <source>
        <strain evidence="8">JCM 15325</strain>
    </source>
</reference>
<dbReference type="NCBIfam" id="TIGR00255">
    <property type="entry name" value="YicC/YloC family endoribonuclease"/>
    <property type="match status" value="1"/>
</dbReference>
<dbReference type="PANTHER" id="PTHR30636">
    <property type="entry name" value="UPF0701 PROTEIN YICC"/>
    <property type="match status" value="1"/>
</dbReference>
<evidence type="ECO:0000259" key="6">
    <source>
        <dbReference type="Pfam" id="PF03755"/>
    </source>
</evidence>
<dbReference type="RefSeq" id="WP_188801560.1">
    <property type="nucleotide sequence ID" value="NZ_BMOK01000002.1"/>
</dbReference>
<evidence type="ECO:0008006" key="10">
    <source>
        <dbReference type="Google" id="ProtNLM"/>
    </source>
</evidence>
<protein>
    <recommendedName>
        <fullName evidence="10">YicC family protein</fullName>
    </recommendedName>
</protein>
<evidence type="ECO:0000256" key="4">
    <source>
        <dbReference type="ARBA" id="ARBA00022801"/>
    </source>
</evidence>